<protein>
    <submittedName>
        <fullName evidence="2">Hyaluronan synthase</fullName>
        <ecNumber evidence="2">2.4.1.212</ecNumber>
    </submittedName>
</protein>
<reference evidence="3" key="1">
    <citation type="submission" date="2019-12" db="EMBL/GenBank/DDBJ databases">
        <title>Complete genome of Terracaulis silvestris 0127_4.</title>
        <authorList>
            <person name="Vieira S."/>
            <person name="Riedel T."/>
            <person name="Sproer C."/>
            <person name="Pascual J."/>
            <person name="Boedeker C."/>
            <person name="Overmann J."/>
        </authorList>
    </citation>
    <scope>NUCLEOTIDE SEQUENCE [LARGE SCALE GENOMIC DNA]</scope>
    <source>
        <strain evidence="3">0127_4</strain>
    </source>
</reference>
<keyword evidence="2" id="KW-0328">Glycosyltransferase</keyword>
<dbReference type="Gene3D" id="3.90.550.10">
    <property type="entry name" value="Spore Coat Polysaccharide Biosynthesis Protein SpsA, Chain A"/>
    <property type="match status" value="1"/>
</dbReference>
<dbReference type="PANTHER" id="PTHR22916">
    <property type="entry name" value="GLYCOSYLTRANSFERASE"/>
    <property type="match status" value="1"/>
</dbReference>
<dbReference type="EC" id="2.4.1.212" evidence="2"/>
<proteinExistence type="predicted"/>
<keyword evidence="2" id="KW-0808">Transferase</keyword>
<evidence type="ECO:0000313" key="2">
    <source>
        <dbReference type="EMBL" id="QGZ94047.1"/>
    </source>
</evidence>
<evidence type="ECO:0000313" key="3">
    <source>
        <dbReference type="Proteomes" id="UP000431269"/>
    </source>
</evidence>
<dbReference type="Proteomes" id="UP000431269">
    <property type="component" value="Chromosome"/>
</dbReference>
<dbReference type="SUPFAM" id="SSF53448">
    <property type="entry name" value="Nucleotide-diphospho-sugar transferases"/>
    <property type="match status" value="1"/>
</dbReference>
<dbReference type="GO" id="GO:0050501">
    <property type="term" value="F:hyaluronan synthase activity"/>
    <property type="evidence" value="ECO:0007669"/>
    <property type="project" value="UniProtKB-EC"/>
</dbReference>
<name>A0A6I6MMU4_9CAUL</name>
<feature type="domain" description="Glycosyltransferase 2-like" evidence="1">
    <location>
        <begin position="12"/>
        <end position="142"/>
    </location>
</feature>
<dbReference type="EMBL" id="CP047045">
    <property type="protein sequence ID" value="QGZ94047.1"/>
    <property type="molecule type" value="Genomic_DNA"/>
</dbReference>
<evidence type="ECO:0000259" key="1">
    <source>
        <dbReference type="Pfam" id="PF00535"/>
    </source>
</evidence>
<dbReference type="InterPro" id="IPR029044">
    <property type="entry name" value="Nucleotide-diphossugar_trans"/>
</dbReference>
<dbReference type="InterPro" id="IPR001173">
    <property type="entry name" value="Glyco_trans_2-like"/>
</dbReference>
<dbReference type="KEGG" id="tsv:DSM104635_00863"/>
<keyword evidence="3" id="KW-1185">Reference proteome</keyword>
<dbReference type="Pfam" id="PF00535">
    <property type="entry name" value="Glycos_transf_2"/>
    <property type="match status" value="1"/>
</dbReference>
<dbReference type="AlphaFoldDB" id="A0A6I6MMU4"/>
<dbReference type="PANTHER" id="PTHR22916:SF67">
    <property type="entry name" value="COLANIC ACID BIOSYNTHESIS GLYCOSYL TRANSFERASE WCAE-RELATED"/>
    <property type="match status" value="1"/>
</dbReference>
<dbReference type="CDD" id="cd00761">
    <property type="entry name" value="Glyco_tranf_GTA_type"/>
    <property type="match status" value="1"/>
</dbReference>
<organism evidence="2 3">
    <name type="scientific">Terricaulis silvestris</name>
    <dbReference type="NCBI Taxonomy" id="2686094"/>
    <lineage>
        <taxon>Bacteria</taxon>
        <taxon>Pseudomonadati</taxon>
        <taxon>Pseudomonadota</taxon>
        <taxon>Alphaproteobacteria</taxon>
        <taxon>Caulobacterales</taxon>
        <taxon>Caulobacteraceae</taxon>
        <taxon>Terricaulis</taxon>
    </lineage>
</organism>
<gene>
    <name evidence="2" type="primary">hyaD</name>
    <name evidence="2" type="ORF">DSM104635_00863</name>
</gene>
<accession>A0A6I6MMU4</accession>
<sequence>MMGDSSSPLVVIATPVYNGAKFIEAAVRSVRAQTYRPLVHCVLNNASTDGTGEILARLTAEPGVQLIVRHNSETLPQADNFNAVLGLIPSDAKYFRLLCADDSIPPDAISAMVRVAESADNVVMTAGIERVNGSERPHYFPTETEIFEASNAVARILSDEARIPHVHVLYRTDVLRAGEEFYATAYNATDIDAVLRVLSRGGRMGFVHAPIADTTHHPDSRTQTYDKQHRTYIWEKFVFIERYGPAALSNTEFARLRMRYRRIVYRRLLWWAATGGLQHARRDLERLRVRGSLPSLLDYLDAVVAWPAHLYTKAVSRLHEPRPWPSDAARPVS</sequence>